<dbReference type="InterPro" id="IPR001129">
    <property type="entry name" value="Membr-assoc_MAPEG"/>
</dbReference>
<dbReference type="Gene3D" id="1.20.120.550">
    <property type="entry name" value="Membrane associated eicosanoid/glutathione metabolism-like domain"/>
    <property type="match status" value="1"/>
</dbReference>
<accession>A0A232LNV8</accession>
<dbReference type="GO" id="GO:0004602">
    <property type="term" value="F:glutathione peroxidase activity"/>
    <property type="evidence" value="ECO:0007669"/>
    <property type="project" value="TreeGrafter"/>
</dbReference>
<sequence length="167" mass="18217">MVAITVPENYGEDKHMLTFLSSFANTRLAVAVALGAIPVLSFIHGTVTGSFRKKANVPYPHCYATVEQCKSNPKAEQFNCAQRAHANFLENAPQTMLSILVAGLKYPNSAAILGGAWTLLRMAYLYGYVYSGKPQGQGRYAGSFFWLCQGALWALTVFGFAPDLINI</sequence>
<keyword evidence="4 5" id="KW-0472">Membrane</keyword>
<dbReference type="InterPro" id="IPR050997">
    <property type="entry name" value="MAPEG"/>
</dbReference>
<evidence type="ECO:0008006" key="8">
    <source>
        <dbReference type="Google" id="ProtNLM"/>
    </source>
</evidence>
<keyword evidence="2 5" id="KW-0812">Transmembrane</keyword>
<dbReference type="SUPFAM" id="SSF161084">
    <property type="entry name" value="MAPEG domain-like"/>
    <property type="match status" value="1"/>
</dbReference>
<dbReference type="OrthoDB" id="410651at2759"/>
<feature type="transmembrane region" description="Helical" evidence="5">
    <location>
        <begin position="106"/>
        <end position="124"/>
    </location>
</feature>
<dbReference type="PANTHER" id="PTHR10250">
    <property type="entry name" value="MICROSOMAL GLUTATHIONE S-TRANSFERASE"/>
    <property type="match status" value="1"/>
</dbReference>
<feature type="transmembrane region" description="Helical" evidence="5">
    <location>
        <begin position="28"/>
        <end position="47"/>
    </location>
</feature>
<proteinExistence type="predicted"/>
<dbReference type="Proteomes" id="UP000243515">
    <property type="component" value="Unassembled WGS sequence"/>
</dbReference>
<organism evidence="6 7">
    <name type="scientific">Elaphomyces granulatus</name>
    <dbReference type="NCBI Taxonomy" id="519963"/>
    <lineage>
        <taxon>Eukaryota</taxon>
        <taxon>Fungi</taxon>
        <taxon>Dikarya</taxon>
        <taxon>Ascomycota</taxon>
        <taxon>Pezizomycotina</taxon>
        <taxon>Eurotiomycetes</taxon>
        <taxon>Eurotiomycetidae</taxon>
        <taxon>Eurotiales</taxon>
        <taxon>Elaphomycetaceae</taxon>
        <taxon>Elaphomyces</taxon>
    </lineage>
</organism>
<dbReference type="GO" id="GO:0004364">
    <property type="term" value="F:glutathione transferase activity"/>
    <property type="evidence" value="ECO:0007669"/>
    <property type="project" value="TreeGrafter"/>
</dbReference>
<dbReference type="PANTHER" id="PTHR10250:SF26">
    <property type="entry name" value="GLUTATHIONE S-TRANSFERASE 3, MITOCHONDRIAL"/>
    <property type="match status" value="1"/>
</dbReference>
<reference evidence="6 7" key="1">
    <citation type="journal article" date="2015" name="Environ. Microbiol.">
        <title>Metagenome sequence of Elaphomyces granulatus from sporocarp tissue reveals Ascomycota ectomycorrhizal fingerprints of genome expansion and a Proteobacteria-rich microbiome.</title>
        <authorList>
            <person name="Quandt C.A."/>
            <person name="Kohler A."/>
            <person name="Hesse C.N."/>
            <person name="Sharpton T.J."/>
            <person name="Martin F."/>
            <person name="Spatafora J.W."/>
        </authorList>
    </citation>
    <scope>NUCLEOTIDE SEQUENCE [LARGE SCALE GENOMIC DNA]</scope>
    <source>
        <strain evidence="6 7">OSC145934</strain>
    </source>
</reference>
<dbReference type="InterPro" id="IPR023352">
    <property type="entry name" value="MAPEG-like_dom_sf"/>
</dbReference>
<evidence type="ECO:0000256" key="4">
    <source>
        <dbReference type="ARBA" id="ARBA00023136"/>
    </source>
</evidence>
<name>A0A232LNV8_9EURO</name>
<feature type="transmembrane region" description="Helical" evidence="5">
    <location>
        <begin position="144"/>
        <end position="165"/>
    </location>
</feature>
<dbReference type="Pfam" id="PF01124">
    <property type="entry name" value="MAPEG"/>
    <property type="match status" value="1"/>
</dbReference>
<evidence type="ECO:0000256" key="3">
    <source>
        <dbReference type="ARBA" id="ARBA00022989"/>
    </source>
</evidence>
<protein>
    <recommendedName>
        <fullName evidence="8">Glutathione S-transferase</fullName>
    </recommendedName>
</protein>
<comment type="subcellular location">
    <subcellularLocation>
        <location evidence="1">Membrane</location>
        <topology evidence="1">Multi-pass membrane protein</topology>
    </subcellularLocation>
</comment>
<evidence type="ECO:0000313" key="6">
    <source>
        <dbReference type="EMBL" id="OXV05826.1"/>
    </source>
</evidence>
<comment type="caution">
    <text evidence="6">The sequence shown here is derived from an EMBL/GenBank/DDBJ whole genome shotgun (WGS) entry which is preliminary data.</text>
</comment>
<evidence type="ECO:0000256" key="1">
    <source>
        <dbReference type="ARBA" id="ARBA00004141"/>
    </source>
</evidence>
<dbReference type="GO" id="GO:0016020">
    <property type="term" value="C:membrane"/>
    <property type="evidence" value="ECO:0007669"/>
    <property type="project" value="UniProtKB-SubCell"/>
</dbReference>
<evidence type="ECO:0000256" key="2">
    <source>
        <dbReference type="ARBA" id="ARBA00022692"/>
    </source>
</evidence>
<keyword evidence="3 5" id="KW-1133">Transmembrane helix</keyword>
<dbReference type="FunFam" id="1.20.120.550:FF:000006">
    <property type="entry name" value="Microsomal glutathione S-transferase 3"/>
    <property type="match status" value="1"/>
</dbReference>
<dbReference type="EMBL" id="NPHW01006412">
    <property type="protein sequence ID" value="OXV05826.1"/>
    <property type="molecule type" value="Genomic_DNA"/>
</dbReference>
<evidence type="ECO:0000256" key="5">
    <source>
        <dbReference type="SAM" id="Phobius"/>
    </source>
</evidence>
<dbReference type="GO" id="GO:0005783">
    <property type="term" value="C:endoplasmic reticulum"/>
    <property type="evidence" value="ECO:0007669"/>
    <property type="project" value="TreeGrafter"/>
</dbReference>
<keyword evidence="7" id="KW-1185">Reference proteome</keyword>
<dbReference type="GO" id="GO:0005635">
    <property type="term" value="C:nuclear envelope"/>
    <property type="evidence" value="ECO:0007669"/>
    <property type="project" value="TreeGrafter"/>
</dbReference>
<gene>
    <name evidence="6" type="ORF">Egran_06406</name>
</gene>
<dbReference type="AlphaFoldDB" id="A0A232LNV8"/>
<evidence type="ECO:0000313" key="7">
    <source>
        <dbReference type="Proteomes" id="UP000243515"/>
    </source>
</evidence>